<protein>
    <recommendedName>
        <fullName evidence="2">glycine--tRNA ligase</fullName>
        <ecNumber evidence="2">6.1.1.14</ecNumber>
    </recommendedName>
</protein>
<dbReference type="EMBL" id="LIZY01000094">
    <property type="protein sequence ID" value="KPJ63023.1"/>
    <property type="molecule type" value="Genomic_DNA"/>
</dbReference>
<comment type="catalytic activity">
    <reaction evidence="8">
        <text>tRNA(Gly) + glycine + ATP = glycyl-tRNA(Gly) + AMP + diphosphate</text>
        <dbReference type="Rhea" id="RHEA:16013"/>
        <dbReference type="Rhea" id="RHEA-COMP:9664"/>
        <dbReference type="Rhea" id="RHEA-COMP:9683"/>
        <dbReference type="ChEBI" id="CHEBI:30616"/>
        <dbReference type="ChEBI" id="CHEBI:33019"/>
        <dbReference type="ChEBI" id="CHEBI:57305"/>
        <dbReference type="ChEBI" id="CHEBI:78442"/>
        <dbReference type="ChEBI" id="CHEBI:78522"/>
        <dbReference type="ChEBI" id="CHEBI:456215"/>
        <dbReference type="EC" id="6.1.1.14"/>
    </reaction>
</comment>
<dbReference type="PANTHER" id="PTHR30075:SF2">
    <property type="entry name" value="GLYCINE--TRNA LIGASE, CHLOROPLASTIC_MITOCHONDRIAL 2"/>
    <property type="match status" value="1"/>
</dbReference>
<keyword evidence="7" id="KW-0030">Aminoacyl-tRNA synthetase</keyword>
<dbReference type="PRINTS" id="PR01045">
    <property type="entry name" value="TRNASYNTHGB"/>
</dbReference>
<dbReference type="InterPro" id="IPR015944">
    <property type="entry name" value="Gly-tRNA-synth_bsu"/>
</dbReference>
<evidence type="ECO:0000256" key="6">
    <source>
        <dbReference type="ARBA" id="ARBA00022917"/>
    </source>
</evidence>
<keyword evidence="6" id="KW-0648">Protein biosynthesis</keyword>
<gene>
    <name evidence="9" type="ORF">AMK68_04270</name>
</gene>
<evidence type="ECO:0000256" key="8">
    <source>
        <dbReference type="ARBA" id="ARBA00047937"/>
    </source>
</evidence>
<accession>A0A0S7XLA4</accession>
<dbReference type="PANTHER" id="PTHR30075">
    <property type="entry name" value="GLYCYL-TRNA SYNTHETASE"/>
    <property type="match status" value="1"/>
</dbReference>
<dbReference type="NCBIfam" id="TIGR00211">
    <property type="entry name" value="glyS"/>
    <property type="match status" value="1"/>
</dbReference>
<evidence type="ECO:0000256" key="7">
    <source>
        <dbReference type="ARBA" id="ARBA00023146"/>
    </source>
</evidence>
<evidence type="ECO:0000313" key="10">
    <source>
        <dbReference type="Proteomes" id="UP000052020"/>
    </source>
</evidence>
<proteinExistence type="inferred from homology"/>
<evidence type="ECO:0000256" key="2">
    <source>
        <dbReference type="ARBA" id="ARBA00012829"/>
    </source>
</evidence>
<dbReference type="GO" id="GO:0006426">
    <property type="term" value="P:glycyl-tRNA aminoacylation"/>
    <property type="evidence" value="ECO:0007669"/>
    <property type="project" value="InterPro"/>
</dbReference>
<dbReference type="AlphaFoldDB" id="A0A0S7XLA4"/>
<dbReference type="GO" id="GO:0005524">
    <property type="term" value="F:ATP binding"/>
    <property type="evidence" value="ECO:0007669"/>
    <property type="project" value="UniProtKB-KW"/>
</dbReference>
<sequence length="393" mass="44108">MPRLLLEIGTEEIPPAWLPPAMEQLVEAAGQRMDAERIAHGSLKAYATPRRIALIGEEVAEHQAPAVREVRGPAAKAAFDAQNRPTRAAEGFARSQGVEVSALEVRDTNQGQYVFAVIRDEGRETVKVMGEILPDLIKSLSFPKSMRWGRGTLRFARPIRWLVALLGDRAISFELDGLRAGRRTRGHVFLSRGMLTLANADAYESLLEERFVLVDPDRRLATLRAELHRTAEQQGGRVVDDGTLIRETSFNVEFPTALVGSFHEDFLALPRQILIQAMRKVQEQFPIEDADGRLLPKFIAVRDGDRAHLDIVREGNERVLRARLIDAQFFYERDRQTPLADRVDSLREVIWQEGLGTVHDKVGRIRGLAADIAGDLNLDEPTREHVDRAAQLC</sequence>
<evidence type="ECO:0000256" key="1">
    <source>
        <dbReference type="ARBA" id="ARBA00008226"/>
    </source>
</evidence>
<evidence type="ECO:0000313" key="9">
    <source>
        <dbReference type="EMBL" id="KPJ63023.1"/>
    </source>
</evidence>
<dbReference type="EC" id="6.1.1.14" evidence="2"/>
<evidence type="ECO:0000256" key="3">
    <source>
        <dbReference type="ARBA" id="ARBA00022598"/>
    </source>
</evidence>
<organism evidence="9 10">
    <name type="scientific">candidate division KD3-62 bacterium DG_56</name>
    <dbReference type="NCBI Taxonomy" id="1704032"/>
    <lineage>
        <taxon>Bacteria</taxon>
        <taxon>candidate division KD3-62</taxon>
    </lineage>
</organism>
<evidence type="ECO:0000256" key="5">
    <source>
        <dbReference type="ARBA" id="ARBA00022840"/>
    </source>
</evidence>
<dbReference type="Pfam" id="PF02092">
    <property type="entry name" value="tRNA_synt_2f"/>
    <property type="match status" value="1"/>
</dbReference>
<evidence type="ECO:0000256" key="4">
    <source>
        <dbReference type="ARBA" id="ARBA00022741"/>
    </source>
</evidence>
<feature type="non-terminal residue" evidence="9">
    <location>
        <position position="393"/>
    </location>
</feature>
<comment type="similarity">
    <text evidence="1">Belongs to the class-II aminoacyl-tRNA synthetase family.</text>
</comment>
<comment type="caution">
    <text evidence="9">The sequence shown here is derived from an EMBL/GenBank/DDBJ whole genome shotgun (WGS) entry which is preliminary data.</text>
</comment>
<keyword evidence="5" id="KW-0067">ATP-binding</keyword>
<dbReference type="PATRIC" id="fig|1704032.3.peg.704"/>
<keyword evidence="3" id="KW-0436">Ligase</keyword>
<dbReference type="GO" id="GO:0004820">
    <property type="term" value="F:glycine-tRNA ligase activity"/>
    <property type="evidence" value="ECO:0007669"/>
    <property type="project" value="UniProtKB-EC"/>
</dbReference>
<dbReference type="Proteomes" id="UP000052020">
    <property type="component" value="Unassembled WGS sequence"/>
</dbReference>
<dbReference type="GO" id="GO:0005829">
    <property type="term" value="C:cytosol"/>
    <property type="evidence" value="ECO:0007669"/>
    <property type="project" value="TreeGrafter"/>
</dbReference>
<reference evidence="9 10" key="1">
    <citation type="journal article" date="2015" name="Microbiome">
        <title>Genomic resolution of linkages in carbon, nitrogen, and sulfur cycling among widespread estuary sediment bacteria.</title>
        <authorList>
            <person name="Baker B.J."/>
            <person name="Lazar C.S."/>
            <person name="Teske A.P."/>
            <person name="Dick G.J."/>
        </authorList>
    </citation>
    <scope>NUCLEOTIDE SEQUENCE [LARGE SCALE GENOMIC DNA]</scope>
    <source>
        <strain evidence="9">DG_56</strain>
    </source>
</reference>
<name>A0A0S7XLA4_9BACT</name>
<keyword evidence="4" id="KW-0547">Nucleotide-binding</keyword>
<dbReference type="InterPro" id="IPR006194">
    <property type="entry name" value="Gly-tRNA-synth_heterodimer"/>
</dbReference>